<reference evidence="4" key="1">
    <citation type="journal article" date="2006" name="Science">
        <title>Ancient noncoding elements conserved in the human genome.</title>
        <authorList>
            <person name="Venkatesh B."/>
            <person name="Kirkness E.F."/>
            <person name="Loh Y.H."/>
            <person name="Halpern A.L."/>
            <person name="Lee A.P."/>
            <person name="Johnson J."/>
            <person name="Dandona N."/>
            <person name="Viswanathan L.D."/>
            <person name="Tay A."/>
            <person name="Venter J.C."/>
            <person name="Strausberg R.L."/>
            <person name="Brenner S."/>
        </authorList>
    </citation>
    <scope>NUCLEOTIDE SEQUENCE [LARGE SCALE GENOMIC DNA]</scope>
</reference>
<feature type="domain" description="Ig-like" evidence="2">
    <location>
        <begin position="14"/>
        <end position="90"/>
    </location>
</feature>
<reference evidence="3" key="5">
    <citation type="submission" date="2025-09" db="UniProtKB">
        <authorList>
            <consortium name="Ensembl"/>
        </authorList>
    </citation>
    <scope>IDENTIFICATION</scope>
</reference>
<keyword evidence="1" id="KW-0325">Glycoprotein</keyword>
<accession>A0A4W3H4U5</accession>
<organism evidence="3 4">
    <name type="scientific">Callorhinchus milii</name>
    <name type="common">Ghost shark</name>
    <dbReference type="NCBI Taxonomy" id="7868"/>
    <lineage>
        <taxon>Eukaryota</taxon>
        <taxon>Metazoa</taxon>
        <taxon>Chordata</taxon>
        <taxon>Craniata</taxon>
        <taxon>Vertebrata</taxon>
        <taxon>Chondrichthyes</taxon>
        <taxon>Holocephali</taxon>
        <taxon>Chimaeriformes</taxon>
        <taxon>Callorhinchidae</taxon>
        <taxon>Callorhinchus</taxon>
    </lineage>
</organism>
<dbReference type="Ensembl" id="ENSCMIT00000011008.1">
    <property type="protein sequence ID" value="ENSCMIP00000010731.1"/>
    <property type="gene ID" value="ENSCMIG00000005653.1"/>
</dbReference>
<dbReference type="FunCoup" id="A0A4W3H4U5">
    <property type="interactions" value="4"/>
</dbReference>
<reference evidence="4" key="3">
    <citation type="journal article" date="2014" name="Nature">
        <title>Elephant shark genome provides unique insights into gnathostome evolution.</title>
        <authorList>
            <consortium name="International Elephant Shark Genome Sequencing Consortium"/>
            <person name="Venkatesh B."/>
            <person name="Lee A.P."/>
            <person name="Ravi V."/>
            <person name="Maurya A.K."/>
            <person name="Lian M.M."/>
            <person name="Swann J.B."/>
            <person name="Ohta Y."/>
            <person name="Flajnik M.F."/>
            <person name="Sutoh Y."/>
            <person name="Kasahara M."/>
            <person name="Hoon S."/>
            <person name="Gangu V."/>
            <person name="Roy S.W."/>
            <person name="Irimia M."/>
            <person name="Korzh V."/>
            <person name="Kondrychyn I."/>
            <person name="Lim Z.W."/>
            <person name="Tay B.H."/>
            <person name="Tohari S."/>
            <person name="Kong K.W."/>
            <person name="Ho S."/>
            <person name="Lorente-Galdos B."/>
            <person name="Quilez J."/>
            <person name="Marques-Bonet T."/>
            <person name="Raney B.J."/>
            <person name="Ingham P.W."/>
            <person name="Tay A."/>
            <person name="Hillier L.W."/>
            <person name="Minx P."/>
            <person name="Boehm T."/>
            <person name="Wilson R.K."/>
            <person name="Brenner S."/>
            <person name="Warren W.C."/>
        </authorList>
    </citation>
    <scope>NUCLEOTIDE SEQUENCE [LARGE SCALE GENOMIC DNA]</scope>
</reference>
<reference evidence="4" key="2">
    <citation type="journal article" date="2007" name="PLoS Biol.">
        <title>Survey sequencing and comparative analysis of the elephant shark (Callorhinchus milii) genome.</title>
        <authorList>
            <person name="Venkatesh B."/>
            <person name="Kirkness E.F."/>
            <person name="Loh Y.H."/>
            <person name="Halpern A.L."/>
            <person name="Lee A.P."/>
            <person name="Johnson J."/>
            <person name="Dandona N."/>
            <person name="Viswanathan L.D."/>
            <person name="Tay A."/>
            <person name="Venter J.C."/>
            <person name="Strausberg R.L."/>
            <person name="Brenner S."/>
        </authorList>
    </citation>
    <scope>NUCLEOTIDE SEQUENCE [LARGE SCALE GENOMIC DNA]</scope>
</reference>
<proteinExistence type="predicted"/>
<evidence type="ECO:0000313" key="4">
    <source>
        <dbReference type="Proteomes" id="UP000314986"/>
    </source>
</evidence>
<sequence>SLLSATVLRFIDSSKSLTLVCETAEFYPGDVTLTWNKAGSEVKTGIHFSKENNSKGLYEVSSSMEETEPIQSGAVYTCLVSHPAQTRWVEWPPSVP</sequence>
<dbReference type="SMART" id="SM00407">
    <property type="entry name" value="IGc1"/>
    <property type="match status" value="1"/>
</dbReference>
<reference evidence="3" key="4">
    <citation type="submission" date="2025-08" db="UniProtKB">
        <authorList>
            <consortium name="Ensembl"/>
        </authorList>
    </citation>
    <scope>IDENTIFICATION</scope>
</reference>
<dbReference type="InterPro" id="IPR036179">
    <property type="entry name" value="Ig-like_dom_sf"/>
</dbReference>
<dbReference type="Proteomes" id="UP000314986">
    <property type="component" value="Unassembled WGS sequence"/>
</dbReference>
<dbReference type="InParanoid" id="A0A4W3H4U5"/>
<dbReference type="Gene3D" id="2.60.40.10">
    <property type="entry name" value="Immunoglobulins"/>
    <property type="match status" value="1"/>
</dbReference>
<dbReference type="GeneTree" id="ENSGT00970000196760"/>
<dbReference type="Pfam" id="PF07654">
    <property type="entry name" value="C1-set"/>
    <property type="match status" value="1"/>
</dbReference>
<protein>
    <recommendedName>
        <fullName evidence="2">Ig-like domain-containing protein</fullName>
    </recommendedName>
</protein>
<dbReference type="PROSITE" id="PS50835">
    <property type="entry name" value="IG_LIKE"/>
    <property type="match status" value="1"/>
</dbReference>
<evidence type="ECO:0000256" key="1">
    <source>
        <dbReference type="ARBA" id="ARBA00023180"/>
    </source>
</evidence>
<evidence type="ECO:0000259" key="2">
    <source>
        <dbReference type="PROSITE" id="PS50835"/>
    </source>
</evidence>
<dbReference type="InterPro" id="IPR003597">
    <property type="entry name" value="Ig_C1-set"/>
</dbReference>
<keyword evidence="4" id="KW-1185">Reference proteome</keyword>
<dbReference type="InterPro" id="IPR003006">
    <property type="entry name" value="Ig/MHC_CS"/>
</dbReference>
<dbReference type="InterPro" id="IPR013783">
    <property type="entry name" value="Ig-like_fold"/>
</dbReference>
<dbReference type="PROSITE" id="PS00290">
    <property type="entry name" value="IG_MHC"/>
    <property type="match status" value="1"/>
</dbReference>
<dbReference type="InterPro" id="IPR007110">
    <property type="entry name" value="Ig-like_dom"/>
</dbReference>
<evidence type="ECO:0000313" key="3">
    <source>
        <dbReference type="Ensembl" id="ENSCMIP00000010731.1"/>
    </source>
</evidence>
<name>A0A4W3H4U5_CALMI</name>
<dbReference type="AlphaFoldDB" id="A0A4W3H4U5"/>
<dbReference type="PANTHER" id="PTHR23411">
    <property type="entry name" value="TAPASIN"/>
    <property type="match status" value="1"/>
</dbReference>
<dbReference type="InterPro" id="IPR050380">
    <property type="entry name" value="Immune_Resp_Modulators"/>
</dbReference>
<dbReference type="SUPFAM" id="SSF48726">
    <property type="entry name" value="Immunoglobulin"/>
    <property type="match status" value="1"/>
</dbReference>